<dbReference type="InterPro" id="IPR012349">
    <property type="entry name" value="Split_barrel_FMN-bd"/>
</dbReference>
<evidence type="ECO:0000313" key="2">
    <source>
        <dbReference type="EMBL" id="RBP46459.1"/>
    </source>
</evidence>
<dbReference type="InterPro" id="IPR011576">
    <property type="entry name" value="Pyridox_Oxase_N"/>
</dbReference>
<proteinExistence type="predicted"/>
<organism evidence="2 3">
    <name type="scientific">Roseimicrobium gellanilyticum</name>
    <dbReference type="NCBI Taxonomy" id="748857"/>
    <lineage>
        <taxon>Bacteria</taxon>
        <taxon>Pseudomonadati</taxon>
        <taxon>Verrucomicrobiota</taxon>
        <taxon>Verrucomicrobiia</taxon>
        <taxon>Verrucomicrobiales</taxon>
        <taxon>Verrucomicrobiaceae</taxon>
        <taxon>Roseimicrobium</taxon>
    </lineage>
</organism>
<protein>
    <submittedName>
        <fullName evidence="2">General stress protein 26</fullName>
    </submittedName>
</protein>
<dbReference type="OrthoDB" id="188723at2"/>
<dbReference type="EMBL" id="QNRR01000002">
    <property type="protein sequence ID" value="RBP46459.1"/>
    <property type="molecule type" value="Genomic_DNA"/>
</dbReference>
<dbReference type="InterPro" id="IPR052917">
    <property type="entry name" value="Stress-Dev_Protein"/>
</dbReference>
<accession>A0A366HT81</accession>
<evidence type="ECO:0000313" key="3">
    <source>
        <dbReference type="Proteomes" id="UP000253426"/>
    </source>
</evidence>
<dbReference type="Pfam" id="PF01243">
    <property type="entry name" value="PNPOx_N"/>
    <property type="match status" value="1"/>
</dbReference>
<name>A0A366HT81_9BACT</name>
<feature type="domain" description="Pyridoxamine 5'-phosphate oxidase N-terminal" evidence="1">
    <location>
        <begin position="27"/>
        <end position="149"/>
    </location>
</feature>
<dbReference type="Proteomes" id="UP000253426">
    <property type="component" value="Unassembled WGS sequence"/>
</dbReference>
<dbReference type="PANTHER" id="PTHR34818:SF1">
    <property type="entry name" value="PROTEIN BLI-3"/>
    <property type="match status" value="1"/>
</dbReference>
<dbReference type="RefSeq" id="WP_113957972.1">
    <property type="nucleotide sequence ID" value="NZ_QNRR01000002.1"/>
</dbReference>
<dbReference type="Gene3D" id="2.30.110.10">
    <property type="entry name" value="Electron Transport, Fmn-binding Protein, Chain A"/>
    <property type="match status" value="1"/>
</dbReference>
<comment type="caution">
    <text evidence="2">The sequence shown here is derived from an EMBL/GenBank/DDBJ whole genome shotgun (WGS) entry which is preliminary data.</text>
</comment>
<keyword evidence="3" id="KW-1185">Reference proteome</keyword>
<evidence type="ECO:0000259" key="1">
    <source>
        <dbReference type="Pfam" id="PF01243"/>
    </source>
</evidence>
<dbReference type="PANTHER" id="PTHR34818">
    <property type="entry name" value="PROTEIN BLI-3"/>
    <property type="match status" value="1"/>
</dbReference>
<sequence length="165" mass="18954">MSATNDIEFDPNTYDIEDSDDVINLAKSLVNGHYPGILGTIDLEGKPQMRWMSTLALDEFPVFQTLTSPESRKVREILAHPEVNWMFFNKDLSLVVNLKGRARVVDDGPSLKRIWQRIVDMSHAYFLEHYHKKPGFCAIETVVESIELHSPKHNVHFTLNPFEMA</sequence>
<dbReference type="SUPFAM" id="SSF50475">
    <property type="entry name" value="FMN-binding split barrel"/>
    <property type="match status" value="1"/>
</dbReference>
<reference evidence="2 3" key="1">
    <citation type="submission" date="2018-06" db="EMBL/GenBank/DDBJ databases">
        <title>Genomic Encyclopedia of Type Strains, Phase IV (KMG-IV): sequencing the most valuable type-strain genomes for metagenomic binning, comparative biology and taxonomic classification.</title>
        <authorList>
            <person name="Goeker M."/>
        </authorList>
    </citation>
    <scope>NUCLEOTIDE SEQUENCE [LARGE SCALE GENOMIC DNA]</scope>
    <source>
        <strain evidence="2 3">DSM 25532</strain>
    </source>
</reference>
<gene>
    <name evidence="2" type="ORF">DES53_102850</name>
</gene>
<dbReference type="AlphaFoldDB" id="A0A366HT81"/>